<evidence type="ECO:0000256" key="2">
    <source>
        <dbReference type="ARBA" id="ARBA00023125"/>
    </source>
</evidence>
<dbReference type="SUPFAM" id="SSF51215">
    <property type="entry name" value="Regulatory protein AraC"/>
    <property type="match status" value="1"/>
</dbReference>
<dbReference type="Pfam" id="PF12833">
    <property type="entry name" value="HTH_18"/>
    <property type="match status" value="1"/>
</dbReference>
<dbReference type="InterPro" id="IPR050204">
    <property type="entry name" value="AraC_XylS_family_regulators"/>
</dbReference>
<dbReference type="STRING" id="106648.GCA_000753985_02735"/>
<dbReference type="InterPro" id="IPR003313">
    <property type="entry name" value="AraC-bd"/>
</dbReference>
<protein>
    <submittedName>
        <fullName evidence="4">AraC family transcriptional regulator</fullName>
    </submittedName>
</protein>
<dbReference type="Gene3D" id="1.10.10.60">
    <property type="entry name" value="Homeodomain-like"/>
    <property type="match status" value="2"/>
</dbReference>
<dbReference type="Proteomes" id="UP000644140">
    <property type="component" value="Chromosome"/>
</dbReference>
<dbReference type="RefSeq" id="WP_005033624.1">
    <property type="nucleotide sequence ID" value="NZ_BBLJ01000011.1"/>
</dbReference>
<evidence type="ECO:0000256" key="1">
    <source>
        <dbReference type="ARBA" id="ARBA00023015"/>
    </source>
</evidence>
<dbReference type="InterPro" id="IPR018060">
    <property type="entry name" value="HTH_AraC"/>
</dbReference>
<keyword evidence="2" id="KW-0238">DNA-binding</keyword>
<dbReference type="GO" id="GO:0003700">
    <property type="term" value="F:DNA-binding transcription factor activity"/>
    <property type="evidence" value="ECO:0007669"/>
    <property type="project" value="InterPro"/>
</dbReference>
<proteinExistence type="predicted"/>
<dbReference type="InterPro" id="IPR037923">
    <property type="entry name" value="HTH-like"/>
</dbReference>
<dbReference type="PANTHER" id="PTHR46796">
    <property type="entry name" value="HTH-TYPE TRANSCRIPTIONAL ACTIVATOR RHAS-RELATED"/>
    <property type="match status" value="1"/>
</dbReference>
<dbReference type="PROSITE" id="PS01124">
    <property type="entry name" value="HTH_ARAC_FAMILY_2"/>
    <property type="match status" value="1"/>
</dbReference>
<dbReference type="SMART" id="SM00342">
    <property type="entry name" value="HTH_ARAC"/>
    <property type="match status" value="1"/>
</dbReference>
<dbReference type="SUPFAM" id="SSF46689">
    <property type="entry name" value="Homeodomain-like"/>
    <property type="match status" value="2"/>
</dbReference>
<keyword evidence="3" id="KW-0804">Transcription</keyword>
<dbReference type="eggNOG" id="COG2207">
    <property type="taxonomic scope" value="Bacteria"/>
</dbReference>
<accession>A0A0A8TMA4</accession>
<dbReference type="GO" id="GO:0043565">
    <property type="term" value="F:sequence-specific DNA binding"/>
    <property type="evidence" value="ECO:0007669"/>
    <property type="project" value="InterPro"/>
</dbReference>
<dbReference type="GeneID" id="69463917"/>
<dbReference type="InterPro" id="IPR009057">
    <property type="entry name" value="Homeodomain-like_sf"/>
</dbReference>
<dbReference type="EMBL" id="CP092085">
    <property type="protein sequence ID" value="UUN98678.1"/>
    <property type="molecule type" value="Genomic_DNA"/>
</dbReference>
<evidence type="ECO:0000313" key="5">
    <source>
        <dbReference type="Proteomes" id="UP000644140"/>
    </source>
</evidence>
<organism evidence="4 5">
    <name type="scientific">Acinetobacter bereziniae</name>
    <name type="common">Acinetobacter genomosp. 10</name>
    <dbReference type="NCBI Taxonomy" id="106648"/>
    <lineage>
        <taxon>Bacteria</taxon>
        <taxon>Pseudomonadati</taxon>
        <taxon>Pseudomonadota</taxon>
        <taxon>Gammaproteobacteria</taxon>
        <taxon>Moraxellales</taxon>
        <taxon>Moraxellaceae</taxon>
        <taxon>Acinetobacter</taxon>
    </lineage>
</organism>
<evidence type="ECO:0000256" key="3">
    <source>
        <dbReference type="ARBA" id="ARBA00023163"/>
    </source>
</evidence>
<dbReference type="PANTHER" id="PTHR46796:SF2">
    <property type="entry name" value="TRANSCRIPTIONAL REGULATORY PROTEIN"/>
    <property type="match status" value="1"/>
</dbReference>
<reference evidence="4" key="1">
    <citation type="submission" date="2022-02" db="EMBL/GenBank/DDBJ databases">
        <title>Characterization of Tn125 harboring carbapenem-resistant Acinetobacter bereziniae clinical isolates.</title>
        <authorList>
            <person name="Wong N.-K."/>
            <person name="Pan Q."/>
        </authorList>
    </citation>
    <scope>NUCLEOTIDE SEQUENCE</scope>
    <source>
        <strain evidence="4">GD03393</strain>
    </source>
</reference>
<gene>
    <name evidence="4" type="ORF">I9054_004275</name>
</gene>
<dbReference type="Pfam" id="PF02311">
    <property type="entry name" value="AraC_binding"/>
    <property type="match status" value="1"/>
</dbReference>
<dbReference type="AlphaFoldDB" id="A0A0A8TMA4"/>
<evidence type="ECO:0000313" key="4">
    <source>
        <dbReference type="EMBL" id="UUN98678.1"/>
    </source>
</evidence>
<keyword evidence="1" id="KW-0805">Transcription regulation</keyword>
<sequence length="268" mass="30625">MSKRIHQITPLSLPIAGTEAISLLTEHSFPRHSHDYFGIGIITRGAQRSWSLIGQVEAASGDVIIVNPGEIHDGIPIDGPRCWQMIYFQPELLQQELLAEGRCADAILHPLIHDQLLSQHLSQLFKHMSQPDIESVALEEMLLFSLMHTSRHHILSKKHRPTQHFSVKRAKEYLDEMSGYTVTLSELADLCDISRFQLLRSFSHEFGITPHAYLMQRRVCQARNYLLQGKTLVEAALFAGFADQSHMTRAFARQFAMTPSRYQKYYLC</sequence>
<name>A0A0A8TMA4_ACIBZ</name>